<reference evidence="2 3" key="1">
    <citation type="journal article" date="2009" name="Proc. Natl. Acad. Sci. U.S.A.">
        <title>Biogeography of the Sulfolobus islandicus pan-genome.</title>
        <authorList>
            <person name="Reno M.L."/>
            <person name="Held N.L."/>
            <person name="Fields C.J."/>
            <person name="Burke P.V."/>
            <person name="Whitaker R.J."/>
        </authorList>
    </citation>
    <scope>NUCLEOTIDE SEQUENCE [LARGE SCALE GENOMIC DNA]</scope>
    <source>
        <strain evidence="3">L.S.2.15 / Lassen #1</strain>
    </source>
</reference>
<evidence type="ECO:0000313" key="2">
    <source>
        <dbReference type="EMBL" id="ACP36869.1"/>
    </source>
</evidence>
<dbReference type="InterPro" id="IPR036291">
    <property type="entry name" value="NAD(P)-bd_dom_sf"/>
</dbReference>
<dbReference type="KEGG" id="sis:LS215_2942"/>
<name>C3MNC6_SACI2</name>
<gene>
    <name evidence="2" type="ordered locus">LS215_2942</name>
</gene>
<dbReference type="EMBL" id="CP001399">
    <property type="protein sequence ID" value="ACP36869.1"/>
    <property type="molecule type" value="Genomic_DNA"/>
</dbReference>
<dbReference type="InterPro" id="IPR029903">
    <property type="entry name" value="RmlD-like-bd"/>
</dbReference>
<dbReference type="PANTHER" id="PTHR43242">
    <property type="entry name" value="NAD(P)-BINDING ROSSMANN-FOLD SUPERFAMILY PROTEIN"/>
    <property type="match status" value="1"/>
</dbReference>
<dbReference type="GeneID" id="7805650"/>
<dbReference type="Pfam" id="PF04321">
    <property type="entry name" value="RmlD_sub_bind"/>
    <property type="match status" value="1"/>
</dbReference>
<dbReference type="Proteomes" id="UP000001747">
    <property type="component" value="Chromosome"/>
</dbReference>
<dbReference type="RefSeq" id="WP_012714698.1">
    <property type="nucleotide sequence ID" value="NC_012589.1"/>
</dbReference>
<dbReference type="Gene3D" id="3.40.50.720">
    <property type="entry name" value="NAD(P)-binding Rossmann-like Domain"/>
    <property type="match status" value="1"/>
</dbReference>
<protein>
    <submittedName>
        <fullName evidence="2">dTDP-4-dehydrorhamnose reductase</fullName>
    </submittedName>
</protein>
<dbReference type="SUPFAM" id="SSF51735">
    <property type="entry name" value="NAD(P)-binding Rossmann-fold domains"/>
    <property type="match status" value="1"/>
</dbReference>
<sequence>MKIAVTDEGEIAKAFARFLGSNSNEITIVDSPSKVIREKPDVILHTFEIPIFESNMNPPLAWSFNTWYAINIARAGSKVGSVNVFLSSFLIYDGKRGFYKEHNTPNPLNYYGLTKLVGESSIITLGNYLVLRVGALFSLSYRGFLFPFIKASTRGKILKCNKNFYISIIDLNTLAKVSKLLINKEARGVINVGSNRVSLFEICSYLSDIFGNEVIEIDNQQRDFSLDDWLLRAYNIKIDAKESILSLIEYRLLNN</sequence>
<evidence type="ECO:0000259" key="1">
    <source>
        <dbReference type="Pfam" id="PF04321"/>
    </source>
</evidence>
<dbReference type="AlphaFoldDB" id="C3MNC6"/>
<dbReference type="PANTHER" id="PTHR43242:SF1">
    <property type="entry name" value="NAD(P)-BINDING ROSSMANN-FOLD SUPERFAMILY PROTEIN"/>
    <property type="match status" value="1"/>
</dbReference>
<proteinExistence type="predicted"/>
<evidence type="ECO:0000313" key="3">
    <source>
        <dbReference type="Proteomes" id="UP000001747"/>
    </source>
</evidence>
<dbReference type="OrthoDB" id="4907at2157"/>
<dbReference type="HOGENOM" id="CLU_1192571_0_0_2"/>
<organism evidence="2 3">
    <name type="scientific">Saccharolobus islandicus (strain L.S.2.15 / Lassen #1)</name>
    <name type="common">Sulfolobus islandicus</name>
    <dbReference type="NCBI Taxonomy" id="429572"/>
    <lineage>
        <taxon>Archaea</taxon>
        <taxon>Thermoproteota</taxon>
        <taxon>Thermoprotei</taxon>
        <taxon>Sulfolobales</taxon>
        <taxon>Sulfolobaceae</taxon>
        <taxon>Saccharolobus</taxon>
    </lineage>
</organism>
<accession>C3MNC6</accession>
<feature type="domain" description="RmlD-like substrate binding" evidence="1">
    <location>
        <begin position="26"/>
        <end position="184"/>
    </location>
</feature>